<evidence type="ECO:0000256" key="1">
    <source>
        <dbReference type="ARBA" id="ARBA00022553"/>
    </source>
</evidence>
<evidence type="ECO:0000259" key="3">
    <source>
        <dbReference type="PROSITE" id="PS50110"/>
    </source>
</evidence>
<dbReference type="EMBL" id="LPEQ01000100">
    <property type="protein sequence ID" value="KVV43448.1"/>
    <property type="molecule type" value="Genomic_DNA"/>
</dbReference>
<keyword evidence="5" id="KW-1185">Reference proteome</keyword>
<protein>
    <recommendedName>
        <fullName evidence="3">Response regulatory domain-containing protein</fullName>
    </recommendedName>
</protein>
<dbReference type="Pfam" id="PF00072">
    <property type="entry name" value="Response_reg"/>
    <property type="match status" value="1"/>
</dbReference>
<dbReference type="PROSITE" id="PS50110">
    <property type="entry name" value="RESPONSE_REGULATORY"/>
    <property type="match status" value="1"/>
</dbReference>
<dbReference type="InterPro" id="IPR011006">
    <property type="entry name" value="CheY-like_superfamily"/>
</dbReference>
<gene>
    <name evidence="4" type="ORF">WT27_09810</name>
</gene>
<feature type="domain" description="Response regulatory" evidence="3">
    <location>
        <begin position="6"/>
        <end position="120"/>
    </location>
</feature>
<dbReference type="AlphaFoldDB" id="A0A119AR73"/>
<comment type="caution">
    <text evidence="4">The sequence shown here is derived from an EMBL/GenBank/DDBJ whole genome shotgun (WGS) entry which is preliminary data.</text>
</comment>
<dbReference type="RefSeq" id="WP_038571011.1">
    <property type="nucleotide sequence ID" value="NZ_LPEQ01000100.1"/>
</dbReference>
<evidence type="ECO:0000313" key="4">
    <source>
        <dbReference type="EMBL" id="KVV43448.1"/>
    </source>
</evidence>
<dbReference type="Proteomes" id="UP000062317">
    <property type="component" value="Unassembled WGS sequence"/>
</dbReference>
<dbReference type="SUPFAM" id="SSF52172">
    <property type="entry name" value="CheY-like"/>
    <property type="match status" value="1"/>
</dbReference>
<dbReference type="Gene3D" id="3.40.50.2300">
    <property type="match status" value="1"/>
</dbReference>
<evidence type="ECO:0000313" key="5">
    <source>
        <dbReference type="Proteomes" id="UP000062317"/>
    </source>
</evidence>
<dbReference type="PANTHER" id="PTHR44591:SF25">
    <property type="entry name" value="CHEMOTAXIS TWO-COMPONENT RESPONSE REGULATOR"/>
    <property type="match status" value="1"/>
</dbReference>
<name>A0A119AR73_9BURK</name>
<dbReference type="PANTHER" id="PTHR44591">
    <property type="entry name" value="STRESS RESPONSE REGULATOR PROTEIN 1"/>
    <property type="match status" value="1"/>
</dbReference>
<dbReference type="InterPro" id="IPR050595">
    <property type="entry name" value="Bact_response_regulator"/>
</dbReference>
<organism evidence="4 5">
    <name type="scientific">Burkholderia territorii</name>
    <dbReference type="NCBI Taxonomy" id="1503055"/>
    <lineage>
        <taxon>Bacteria</taxon>
        <taxon>Pseudomonadati</taxon>
        <taxon>Pseudomonadota</taxon>
        <taxon>Betaproteobacteria</taxon>
        <taxon>Burkholderiales</taxon>
        <taxon>Burkholderiaceae</taxon>
        <taxon>Burkholderia</taxon>
        <taxon>Burkholderia cepacia complex</taxon>
    </lineage>
</organism>
<reference evidence="4 5" key="1">
    <citation type="submission" date="2015-11" db="EMBL/GenBank/DDBJ databases">
        <title>Expanding the genomic diversity of Burkholderia species for the development of highly accurate diagnostics.</title>
        <authorList>
            <person name="Sahl J."/>
            <person name="Keim P."/>
            <person name="Wagner D."/>
        </authorList>
    </citation>
    <scope>NUCLEOTIDE SEQUENCE [LARGE SCALE GENOMIC DNA]</scope>
    <source>
        <strain evidence="4 5">MSMB1301WGS</strain>
    </source>
</reference>
<dbReference type="SMART" id="SM00448">
    <property type="entry name" value="REC"/>
    <property type="match status" value="1"/>
</dbReference>
<keyword evidence="1 2" id="KW-0597">Phosphoprotein</keyword>
<sequence length="126" mass="13876">MSNRGIVSIVDDDRSIRRATRSLVRSLGWDVRVYESGEAFLDADLILDVACIISDVHMKGITGLEMYETLLERGPAPPVIFITAFPSEATRERAMKLGAICVFSKPVDPARIQERLEDVAANSGPQ</sequence>
<dbReference type="InterPro" id="IPR001789">
    <property type="entry name" value="Sig_transdc_resp-reg_receiver"/>
</dbReference>
<dbReference type="GO" id="GO:0000160">
    <property type="term" value="P:phosphorelay signal transduction system"/>
    <property type="evidence" value="ECO:0007669"/>
    <property type="project" value="InterPro"/>
</dbReference>
<proteinExistence type="predicted"/>
<evidence type="ECO:0000256" key="2">
    <source>
        <dbReference type="PROSITE-ProRule" id="PRU00169"/>
    </source>
</evidence>
<accession>A0A119AR73</accession>
<feature type="modified residue" description="4-aspartylphosphate" evidence="2">
    <location>
        <position position="55"/>
    </location>
</feature>